<feature type="repeat" description="ANK" evidence="10">
    <location>
        <begin position="609"/>
        <end position="641"/>
    </location>
</feature>
<dbReference type="InterPro" id="IPR052311">
    <property type="entry name" value="MMS22L-TONSL_complex_comp"/>
</dbReference>
<evidence type="ECO:0000256" key="7">
    <source>
        <dbReference type="ARBA" id="ARBA00022884"/>
    </source>
</evidence>
<dbReference type="FunFam" id="2.40.50.140:FF:000127">
    <property type="entry name" value="Exosome complex component RRP40"/>
    <property type="match status" value="1"/>
</dbReference>
<dbReference type="PROSITE" id="PS50088">
    <property type="entry name" value="ANK_REPEAT"/>
    <property type="match status" value="3"/>
</dbReference>
<reference evidence="14 15" key="2">
    <citation type="submission" date="2018-11" db="EMBL/GenBank/DDBJ databases">
        <authorList>
            <consortium name="Pathogen Informatics"/>
        </authorList>
    </citation>
    <scope>NUCLEOTIDE SEQUENCE [LARGE SCALE GENOMIC DNA]</scope>
</reference>
<dbReference type="WBParaSite" id="TCLT_0000028301-mRNA-1">
    <property type="protein sequence ID" value="TCLT_0000028301-mRNA-1"/>
    <property type="gene ID" value="TCLT_0000028301"/>
</dbReference>
<dbReference type="PANTHER" id="PTHR46358:SF1">
    <property type="entry name" value="TONSOKU-LIKE PROTEIN"/>
    <property type="match status" value="1"/>
</dbReference>
<dbReference type="InterPro" id="IPR036770">
    <property type="entry name" value="Ankyrin_rpt-contain_sf"/>
</dbReference>
<dbReference type="Proteomes" id="UP000276776">
    <property type="component" value="Unassembled WGS sequence"/>
</dbReference>
<accession>A0A158RAN4</accession>
<dbReference type="SUPFAM" id="SSF52047">
    <property type="entry name" value="RNI-like"/>
    <property type="match status" value="1"/>
</dbReference>
<dbReference type="InterPro" id="IPR012340">
    <property type="entry name" value="NA-bd_OB-fold"/>
</dbReference>
<dbReference type="Pfam" id="PF21262">
    <property type="entry name" value="RRP40_S1"/>
    <property type="match status" value="1"/>
</dbReference>
<dbReference type="SMART" id="SM00028">
    <property type="entry name" value="TPR"/>
    <property type="match status" value="2"/>
</dbReference>
<dbReference type="Gene3D" id="2.40.50.140">
    <property type="entry name" value="Nucleic acid-binding proteins"/>
    <property type="match status" value="1"/>
</dbReference>
<organism evidence="16">
    <name type="scientific">Thelazia callipaeda</name>
    <name type="common">Oriental eyeworm</name>
    <name type="synonym">Parasitic nematode</name>
    <dbReference type="NCBI Taxonomy" id="103827"/>
    <lineage>
        <taxon>Eukaryota</taxon>
        <taxon>Metazoa</taxon>
        <taxon>Ecdysozoa</taxon>
        <taxon>Nematoda</taxon>
        <taxon>Chromadorea</taxon>
        <taxon>Rhabditida</taxon>
        <taxon>Spirurina</taxon>
        <taxon>Spiruromorpha</taxon>
        <taxon>Thelazioidea</taxon>
        <taxon>Thelaziidae</taxon>
        <taxon>Thelazia</taxon>
    </lineage>
</organism>
<comment type="similarity">
    <text evidence="2">Belongs to the RRP40 family.</text>
</comment>
<dbReference type="CDD" id="cd22526">
    <property type="entry name" value="KH-I_Rrp40"/>
    <property type="match status" value="1"/>
</dbReference>
<evidence type="ECO:0000256" key="3">
    <source>
        <dbReference type="ARBA" id="ARBA00022490"/>
    </source>
</evidence>
<dbReference type="InterPro" id="IPR049469">
    <property type="entry name" value="RRP40_KH-I"/>
</dbReference>
<evidence type="ECO:0000313" key="16">
    <source>
        <dbReference type="WBParaSite" id="TCLT_0000028301-mRNA-1"/>
    </source>
</evidence>
<evidence type="ECO:0000256" key="4">
    <source>
        <dbReference type="ARBA" id="ARBA00022614"/>
    </source>
</evidence>
<evidence type="ECO:0000256" key="8">
    <source>
        <dbReference type="ARBA" id="ARBA00023242"/>
    </source>
</evidence>
<protein>
    <recommendedName>
        <fullName evidence="9">Ribosomal RNA-processing protein 40</fullName>
    </recommendedName>
</protein>
<dbReference type="PROSITE" id="PS50005">
    <property type="entry name" value="TPR"/>
    <property type="match status" value="1"/>
</dbReference>
<keyword evidence="7" id="KW-0694">RNA-binding</keyword>
<evidence type="ECO:0000256" key="11">
    <source>
        <dbReference type="PROSITE-ProRule" id="PRU00339"/>
    </source>
</evidence>
<dbReference type="Gene3D" id="3.80.10.10">
    <property type="entry name" value="Ribonuclease Inhibitor"/>
    <property type="match status" value="1"/>
</dbReference>
<dbReference type="GO" id="GO:0043596">
    <property type="term" value="C:nuclear replication fork"/>
    <property type="evidence" value="ECO:0007669"/>
    <property type="project" value="TreeGrafter"/>
</dbReference>
<sequence length="1506" mass="168953">MPKKKRKDSECIYELERQLKKFVNQKNHQKTCDLYIEIGDEYRRTANLRNALSYYRKGIQLAEKLSAHENAAFAHRAVAEILVDPSIQQNVQALQHGKKYLDAAKESKNVHFIQLAFHVLGWLHLQIYLNSDEKQQSLLEKGKQWCEKSLDYLAKHALDIDTDKNAVEMGQNSKARKARLQQVLSQICDKMKLQTLSLRYHNAAMAYAVRAVDHDLQYRCLLSKLNFFGDQRLKTAIELVHVAANLNRQSLCEAKYILAQEKIRVKDFVGAKWDLISMLSSKEHEKLDEEEQESFYKILVTVYKTLERIKMLPNADKQLTMKINEKIADTLYEIGFCDISLEFYRQMSANAIKIEDKIRALVSVAETARELELYREAFECYNEVQILENSLDISKVKKAETSICIAVVAAHVNYFSMEQVLNFFRAAESLSVLDHQKKTIYEKMLEYLGANGNCENLRSEIISKLSSICSDKQRSVDNLSLSDEDIETDFVDSWDEVNDTQILFRCNDEANRQSMEERIKSEKDKKINLYGETRMHEAARGSDSQYLKTLIKMGYNVNARDEGGWTPLHEAVGALKLENVEILVQSGANLNLRSNEGTLSADGERTDSGGLTPLMEACDRGATAIVSLLLHSGASIGIKNRDDWTALDFLRNAIKMGMIEDEDMKQAQQLVSVMEKKLEEANIIVKAEPPPKKLKFGPKLKSRTMSNSVQDKLPDPNQGNLLDYRKTMSVVGRGATHNRTNILFDESDIEENGSSENKMNNAKHGRHLISPLDDVLMDNDKLSDSFIYGTESSEALDSLPLSSITIDYCNQQPCTSGINHFTDSLKFSQSEVQPTKKMNRRCKENIVSFSDDSDDELVAYTYTSAQDKKKTKASSTLQNSSNSNISESLKNVQECVIQPSLLSSQDRQRDPIQIVDSASSMSSKVVNQIFIKINFKKNDDTRLKTKGMPFTSPCMIGHIRKRCEDELRGSVEYSSMTICYDDCELSDDTPVELVLTGNNNALDCVLSGWARPSAAQIYAKHSKKLMTNILRAFTESTGGFLDLREMKVGQDDAVCAAVEALETNLIELYLDGNFLSSAFVNLVSKLFRQFTILSVPCCGLESRNLKHWIGDYAVCNKLNKLDLSYNDLSDVGSNYLETVLSLCPNLKYLGLASCNLSRSTADNIIPKIEINYLSLKAMVSLEVLDLSYNSVIDSEHASAPQVESKLEVLNLSLNELSNPADIVQWSLKYCLGMTALDLSATTVSCSIIDLCLRLKADKAPFLTVSLADCDWLEGGVNEIVNTLRTILITSSTVIGCGLERIINDPEHLLVVKPGIRRVSRGKQWMTVHSKRYVPQKGDRVIGIVTSTHGDSYKVDIGSSDLAVISATKRNRPNLKNGDLIYAVVSVATKHLEPELTCIDKENRARGMGILPSGGFMFKTSINHARRLLSPNSKLLSIIGKDIKFEITCGINGRIWVKGVNVAEVATVYRIIKDTECIAESDLPAVVEKHICCLRGFPIPQKSGGNM</sequence>
<dbReference type="OrthoDB" id="4772757at2759"/>
<keyword evidence="6" id="KW-0271">Exosome</keyword>
<evidence type="ECO:0000256" key="6">
    <source>
        <dbReference type="ARBA" id="ARBA00022835"/>
    </source>
</evidence>
<dbReference type="Pfam" id="PF15985">
    <property type="entry name" value="KH_6"/>
    <property type="match status" value="1"/>
</dbReference>
<dbReference type="Gene3D" id="1.25.40.10">
    <property type="entry name" value="Tetratricopeptide repeat domain"/>
    <property type="match status" value="1"/>
</dbReference>
<dbReference type="PROSITE" id="PS50297">
    <property type="entry name" value="ANK_REP_REGION"/>
    <property type="match status" value="3"/>
</dbReference>
<feature type="repeat" description="TPR" evidence="11">
    <location>
        <begin position="32"/>
        <end position="65"/>
    </location>
</feature>
<dbReference type="InterPro" id="IPR037319">
    <property type="entry name" value="Rrp40_S1"/>
</dbReference>
<evidence type="ECO:0000256" key="5">
    <source>
        <dbReference type="ARBA" id="ARBA00022737"/>
    </source>
</evidence>
<dbReference type="GO" id="GO:0000178">
    <property type="term" value="C:exosome (RNase complex)"/>
    <property type="evidence" value="ECO:0007669"/>
    <property type="project" value="UniProtKB-KW"/>
</dbReference>
<dbReference type="OMA" id="KWDLISM"/>
<evidence type="ECO:0000256" key="12">
    <source>
        <dbReference type="SAM" id="MobiDB-lite"/>
    </source>
</evidence>
<keyword evidence="5" id="KW-0677">Repeat</keyword>
<keyword evidence="4" id="KW-0433">Leucine-rich repeat</keyword>
<dbReference type="PANTHER" id="PTHR46358">
    <property type="entry name" value="TONSOKU-LIKE PROTEIN"/>
    <property type="match status" value="1"/>
</dbReference>
<dbReference type="Gene3D" id="1.25.40.20">
    <property type="entry name" value="Ankyrin repeat-containing domain"/>
    <property type="match status" value="2"/>
</dbReference>
<proteinExistence type="inferred from homology"/>
<feature type="repeat" description="ANK" evidence="10">
    <location>
        <begin position="530"/>
        <end position="562"/>
    </location>
</feature>
<dbReference type="STRING" id="103827.A0A158RAN4"/>
<dbReference type="Pfam" id="PF00023">
    <property type="entry name" value="Ank"/>
    <property type="match status" value="1"/>
</dbReference>
<feature type="repeat" description="ANK" evidence="10">
    <location>
        <begin position="563"/>
        <end position="595"/>
    </location>
</feature>
<dbReference type="SUPFAM" id="SSF48452">
    <property type="entry name" value="TPR-like"/>
    <property type="match status" value="1"/>
</dbReference>
<dbReference type="InterPro" id="IPR036612">
    <property type="entry name" value="KH_dom_type_1_sf"/>
</dbReference>
<evidence type="ECO:0000259" key="13">
    <source>
        <dbReference type="Pfam" id="PF15985"/>
    </source>
</evidence>
<keyword evidence="15" id="KW-1185">Reference proteome</keyword>
<feature type="domain" description="K Homology" evidence="13">
    <location>
        <begin position="1414"/>
        <end position="1460"/>
    </location>
</feature>
<dbReference type="EMBL" id="UYYF01000017">
    <property type="protein sequence ID" value="VDM95191.1"/>
    <property type="molecule type" value="Genomic_DNA"/>
</dbReference>
<reference evidence="16" key="1">
    <citation type="submission" date="2016-04" db="UniProtKB">
        <authorList>
            <consortium name="WormBaseParasite"/>
        </authorList>
    </citation>
    <scope>IDENTIFICATION</scope>
</reference>
<dbReference type="InterPro" id="IPR032675">
    <property type="entry name" value="LRR_dom_sf"/>
</dbReference>
<dbReference type="SUPFAM" id="SSF48403">
    <property type="entry name" value="Ankyrin repeat"/>
    <property type="match status" value="1"/>
</dbReference>
<dbReference type="InterPro" id="IPR019734">
    <property type="entry name" value="TPR_rpt"/>
</dbReference>
<dbReference type="CDD" id="cd05790">
    <property type="entry name" value="S1_Rrp40"/>
    <property type="match status" value="1"/>
</dbReference>
<dbReference type="SUPFAM" id="SSF54791">
    <property type="entry name" value="Eukaryotic type KH-domain (KH-domain type I)"/>
    <property type="match status" value="1"/>
</dbReference>
<dbReference type="InterPro" id="IPR002110">
    <property type="entry name" value="Ankyrin_rpt"/>
</dbReference>
<comment type="subcellular location">
    <subcellularLocation>
        <location evidence="1">Nucleus</location>
    </subcellularLocation>
</comment>
<gene>
    <name evidence="14" type="ORF">TCLT_LOCUS284</name>
</gene>
<keyword evidence="10" id="KW-0040">ANK repeat</keyword>
<evidence type="ECO:0000256" key="1">
    <source>
        <dbReference type="ARBA" id="ARBA00004123"/>
    </source>
</evidence>
<keyword evidence="8" id="KW-0539">Nucleus</keyword>
<evidence type="ECO:0000256" key="10">
    <source>
        <dbReference type="PROSITE-ProRule" id="PRU00023"/>
    </source>
</evidence>
<dbReference type="GO" id="GO:0003723">
    <property type="term" value="F:RNA binding"/>
    <property type="evidence" value="ECO:0007669"/>
    <property type="project" value="UniProtKB-KW"/>
</dbReference>
<evidence type="ECO:0000256" key="9">
    <source>
        <dbReference type="ARBA" id="ARBA00030615"/>
    </source>
</evidence>
<dbReference type="SUPFAM" id="SSF50249">
    <property type="entry name" value="Nucleic acid-binding proteins"/>
    <property type="match status" value="1"/>
</dbReference>
<dbReference type="Gene3D" id="3.30.1370.10">
    <property type="entry name" value="K Homology domain, type 1"/>
    <property type="match status" value="1"/>
</dbReference>
<dbReference type="InterPro" id="IPR011990">
    <property type="entry name" value="TPR-like_helical_dom_sf"/>
</dbReference>
<evidence type="ECO:0000313" key="14">
    <source>
        <dbReference type="EMBL" id="VDM95191.1"/>
    </source>
</evidence>
<dbReference type="InterPro" id="IPR004088">
    <property type="entry name" value="KH_dom_type_1"/>
</dbReference>
<dbReference type="Pfam" id="PF12796">
    <property type="entry name" value="Ank_2"/>
    <property type="match status" value="1"/>
</dbReference>
<keyword evidence="3" id="KW-0963">Cytoplasm</keyword>
<evidence type="ECO:0000313" key="15">
    <source>
        <dbReference type="Proteomes" id="UP000276776"/>
    </source>
</evidence>
<feature type="region of interest" description="Disordered" evidence="12">
    <location>
        <begin position="694"/>
        <end position="721"/>
    </location>
</feature>
<dbReference type="SMART" id="SM00248">
    <property type="entry name" value="ANK"/>
    <property type="match status" value="4"/>
</dbReference>
<evidence type="ECO:0000256" key="2">
    <source>
        <dbReference type="ARBA" id="ARBA00007841"/>
    </source>
</evidence>
<dbReference type="GO" id="GO:0031297">
    <property type="term" value="P:replication fork processing"/>
    <property type="evidence" value="ECO:0007669"/>
    <property type="project" value="TreeGrafter"/>
</dbReference>
<name>A0A158RAN4_THECL</name>
<keyword evidence="11" id="KW-0802">TPR repeat</keyword>
<dbReference type="GO" id="GO:0000724">
    <property type="term" value="P:double-strand break repair via homologous recombination"/>
    <property type="evidence" value="ECO:0007669"/>
    <property type="project" value="TreeGrafter"/>
</dbReference>